<comment type="subcellular location">
    <subcellularLocation>
        <location evidence="1">Membrane</location>
        <topology evidence="1">Multi-pass membrane protein</topology>
    </subcellularLocation>
</comment>
<dbReference type="SUPFAM" id="SSF81653">
    <property type="entry name" value="Calcium ATPase, transduction domain A"/>
    <property type="match status" value="1"/>
</dbReference>
<keyword evidence="2" id="KW-0479">Metal-binding</keyword>
<feature type="domain" description="P-type ATPase A" evidence="8">
    <location>
        <begin position="5"/>
        <end position="87"/>
    </location>
</feature>
<dbReference type="Gene3D" id="2.70.150.10">
    <property type="entry name" value="Calcium-transporting ATPase, cytoplasmic transduction domain A"/>
    <property type="match status" value="1"/>
</dbReference>
<keyword evidence="7" id="KW-0472">Membrane</keyword>
<evidence type="ECO:0000256" key="4">
    <source>
        <dbReference type="ARBA" id="ARBA00022840"/>
    </source>
</evidence>
<gene>
    <name evidence="9" type="ORF">SARC_13256</name>
</gene>
<dbReference type="InterPro" id="IPR059000">
    <property type="entry name" value="ATPase_P-type_domA"/>
</dbReference>
<dbReference type="PANTHER" id="PTHR45630">
    <property type="entry name" value="CATION-TRANSPORTING ATPASE-RELATED"/>
    <property type="match status" value="1"/>
</dbReference>
<keyword evidence="5" id="KW-0460">Magnesium</keyword>
<proteinExistence type="predicted"/>
<evidence type="ECO:0000256" key="6">
    <source>
        <dbReference type="ARBA" id="ARBA00022967"/>
    </source>
</evidence>
<dbReference type="EMBL" id="KQ244668">
    <property type="protein sequence ID" value="KNC74187.1"/>
    <property type="molecule type" value="Genomic_DNA"/>
</dbReference>
<accession>A0A0L0FBP9</accession>
<dbReference type="OrthoDB" id="48943at2759"/>
<keyword evidence="7" id="KW-0812">Transmembrane</keyword>
<name>A0A0L0FBP9_9EUKA</name>
<evidence type="ECO:0000256" key="7">
    <source>
        <dbReference type="SAM" id="Phobius"/>
    </source>
</evidence>
<protein>
    <recommendedName>
        <fullName evidence="8">P-type ATPase A domain-containing protein</fullName>
    </recommendedName>
</protein>
<evidence type="ECO:0000256" key="1">
    <source>
        <dbReference type="ARBA" id="ARBA00004141"/>
    </source>
</evidence>
<evidence type="ECO:0000256" key="2">
    <source>
        <dbReference type="ARBA" id="ARBA00022723"/>
    </source>
</evidence>
<feature type="transmembrane region" description="Helical" evidence="7">
    <location>
        <begin position="132"/>
        <end position="155"/>
    </location>
</feature>
<reference evidence="9 10" key="1">
    <citation type="submission" date="2011-02" db="EMBL/GenBank/DDBJ databases">
        <title>The Genome Sequence of Sphaeroforma arctica JP610.</title>
        <authorList>
            <consortium name="The Broad Institute Genome Sequencing Platform"/>
            <person name="Russ C."/>
            <person name="Cuomo C."/>
            <person name="Young S.K."/>
            <person name="Zeng Q."/>
            <person name="Gargeya S."/>
            <person name="Alvarado L."/>
            <person name="Berlin A."/>
            <person name="Chapman S.B."/>
            <person name="Chen Z."/>
            <person name="Freedman E."/>
            <person name="Gellesch M."/>
            <person name="Goldberg J."/>
            <person name="Griggs A."/>
            <person name="Gujja S."/>
            <person name="Heilman E."/>
            <person name="Heiman D."/>
            <person name="Howarth C."/>
            <person name="Mehta T."/>
            <person name="Neiman D."/>
            <person name="Pearson M."/>
            <person name="Roberts A."/>
            <person name="Saif S."/>
            <person name="Shea T."/>
            <person name="Shenoy N."/>
            <person name="Sisk P."/>
            <person name="Stolte C."/>
            <person name="Sykes S."/>
            <person name="White J."/>
            <person name="Yandava C."/>
            <person name="Burger G."/>
            <person name="Gray M.W."/>
            <person name="Holland P.W.H."/>
            <person name="King N."/>
            <person name="Lang F.B.F."/>
            <person name="Roger A.J."/>
            <person name="Ruiz-Trillo I."/>
            <person name="Haas B."/>
            <person name="Nusbaum C."/>
            <person name="Birren B."/>
        </authorList>
    </citation>
    <scope>NUCLEOTIDE SEQUENCE [LARGE SCALE GENOMIC DNA]</scope>
    <source>
        <strain evidence="9 10">JP610</strain>
    </source>
</reference>
<dbReference type="Pfam" id="PF00122">
    <property type="entry name" value="E1-E2_ATPase"/>
    <property type="match status" value="1"/>
</dbReference>
<dbReference type="AlphaFoldDB" id="A0A0L0FBP9"/>
<dbReference type="InterPro" id="IPR023298">
    <property type="entry name" value="ATPase_P-typ_TM_dom_sf"/>
</dbReference>
<dbReference type="GO" id="GO:0019829">
    <property type="term" value="F:ATPase-coupled monoatomic cation transmembrane transporter activity"/>
    <property type="evidence" value="ECO:0007669"/>
    <property type="project" value="TreeGrafter"/>
</dbReference>
<sequence>MEACCDAVLVNGEAVVDESSLTGESMPLHKTQLIDNHDLYVKRGVSRKYTILAGSQIRAIHPSAVGERVLMLAMETGAWTEQGDMIRRILFPNPVEYQFTQQLPLVFMILFVWGVFAFGFSVFLMHQGNVQSWFYGALGITQIISPMLPTVLVVGQTVAAARLQKAGIWCVDFSRIAMGGSLQTFCFDKTGS</sequence>
<dbReference type="PRINTS" id="PR00119">
    <property type="entry name" value="CATATPASE"/>
</dbReference>
<dbReference type="PANTHER" id="PTHR45630:SF11">
    <property type="entry name" value="CATION-TRANSPORTING P-TYPE ATPASE N-TERMINAL DOMAIN-CONTAINING PROTEIN"/>
    <property type="match status" value="1"/>
</dbReference>
<dbReference type="RefSeq" id="XP_014148089.1">
    <property type="nucleotide sequence ID" value="XM_014292614.1"/>
</dbReference>
<keyword evidence="10" id="KW-1185">Reference proteome</keyword>
<keyword evidence="3" id="KW-0547">Nucleotide-binding</keyword>
<feature type="transmembrane region" description="Helical" evidence="7">
    <location>
        <begin position="105"/>
        <end position="126"/>
    </location>
</feature>
<feature type="non-terminal residue" evidence="9">
    <location>
        <position position="192"/>
    </location>
</feature>
<dbReference type="Proteomes" id="UP000054560">
    <property type="component" value="Unassembled WGS sequence"/>
</dbReference>
<dbReference type="SUPFAM" id="SSF81665">
    <property type="entry name" value="Calcium ATPase, transmembrane domain M"/>
    <property type="match status" value="1"/>
</dbReference>
<keyword evidence="4" id="KW-0067">ATP-binding</keyword>
<organism evidence="9 10">
    <name type="scientific">Sphaeroforma arctica JP610</name>
    <dbReference type="NCBI Taxonomy" id="667725"/>
    <lineage>
        <taxon>Eukaryota</taxon>
        <taxon>Ichthyosporea</taxon>
        <taxon>Ichthyophonida</taxon>
        <taxon>Sphaeroforma</taxon>
    </lineage>
</organism>
<dbReference type="GO" id="GO:0005524">
    <property type="term" value="F:ATP binding"/>
    <property type="evidence" value="ECO:0007669"/>
    <property type="project" value="UniProtKB-KW"/>
</dbReference>
<dbReference type="STRING" id="667725.A0A0L0FBP9"/>
<dbReference type="InterPro" id="IPR006544">
    <property type="entry name" value="P-type_TPase_V"/>
</dbReference>
<evidence type="ECO:0000313" key="9">
    <source>
        <dbReference type="EMBL" id="KNC74187.1"/>
    </source>
</evidence>
<evidence type="ECO:0000256" key="3">
    <source>
        <dbReference type="ARBA" id="ARBA00022741"/>
    </source>
</evidence>
<evidence type="ECO:0000313" key="10">
    <source>
        <dbReference type="Proteomes" id="UP000054560"/>
    </source>
</evidence>
<dbReference type="GeneID" id="25913760"/>
<dbReference type="GO" id="GO:0140358">
    <property type="term" value="F:P-type transmembrane transporter activity"/>
    <property type="evidence" value="ECO:0007669"/>
    <property type="project" value="InterPro"/>
</dbReference>
<dbReference type="GO" id="GO:0046872">
    <property type="term" value="F:metal ion binding"/>
    <property type="evidence" value="ECO:0007669"/>
    <property type="project" value="UniProtKB-KW"/>
</dbReference>
<dbReference type="GO" id="GO:0016020">
    <property type="term" value="C:membrane"/>
    <property type="evidence" value="ECO:0007669"/>
    <property type="project" value="UniProtKB-SubCell"/>
</dbReference>
<dbReference type="InterPro" id="IPR008250">
    <property type="entry name" value="ATPase_P-typ_transduc_dom_A_sf"/>
</dbReference>
<evidence type="ECO:0000259" key="8">
    <source>
        <dbReference type="Pfam" id="PF00122"/>
    </source>
</evidence>
<evidence type="ECO:0000256" key="5">
    <source>
        <dbReference type="ARBA" id="ARBA00022842"/>
    </source>
</evidence>
<dbReference type="eggNOG" id="KOG0208">
    <property type="taxonomic scope" value="Eukaryota"/>
</dbReference>
<keyword evidence="7" id="KW-1133">Transmembrane helix</keyword>
<keyword evidence="6" id="KW-1278">Translocase</keyword>